<comment type="caution">
    <text evidence="1">The sequence shown here is derived from an EMBL/GenBank/DDBJ whole genome shotgun (WGS) entry which is preliminary data.</text>
</comment>
<keyword evidence="2" id="KW-1185">Reference proteome</keyword>
<dbReference type="Proteomes" id="UP001208771">
    <property type="component" value="Unassembled WGS sequence"/>
</dbReference>
<accession>A0AAE3N3N8</accession>
<evidence type="ECO:0000313" key="2">
    <source>
        <dbReference type="Proteomes" id="UP001208771"/>
    </source>
</evidence>
<protein>
    <submittedName>
        <fullName evidence="1">Uncharacterized protein</fullName>
    </submittedName>
</protein>
<sequence length="62" mass="7430">MMHKTPRRAVEDLFRVPDADRGSNAEKLQNLRKRLQLRKRELRVEERQQRLDKRTGPFASLS</sequence>
<organism evidence="1 2">
    <name type="scientific">Ectorhizobium quercum</name>
    <dbReference type="NCBI Taxonomy" id="2965071"/>
    <lineage>
        <taxon>Bacteria</taxon>
        <taxon>Pseudomonadati</taxon>
        <taxon>Pseudomonadota</taxon>
        <taxon>Alphaproteobacteria</taxon>
        <taxon>Hyphomicrobiales</taxon>
        <taxon>Rhizobiaceae</taxon>
        <taxon>Ectorhizobium</taxon>
    </lineage>
</organism>
<dbReference type="AlphaFoldDB" id="A0AAE3N3N8"/>
<proteinExistence type="predicted"/>
<dbReference type="RefSeq" id="WP_306413098.1">
    <property type="nucleotide sequence ID" value="NZ_JANFPI010000009.1"/>
</dbReference>
<name>A0AAE3N3N8_9HYPH</name>
<dbReference type="EMBL" id="JANFPI010000009">
    <property type="protein sequence ID" value="MCX8999606.1"/>
    <property type="molecule type" value="Genomic_DNA"/>
</dbReference>
<evidence type="ECO:0000313" key="1">
    <source>
        <dbReference type="EMBL" id="MCX8999606.1"/>
    </source>
</evidence>
<reference evidence="1" key="1">
    <citation type="submission" date="2022-07" db="EMBL/GenBank/DDBJ databases">
        <title>Ectorhizobium quercum gen.nov., sp. nov.</title>
        <authorList>
            <person name="Ma T."/>
            <person name="Li Y."/>
        </authorList>
    </citation>
    <scope>NUCLEOTIDE SEQUENCE</scope>
    <source>
        <strain evidence="1">BDR2-2</strain>
    </source>
</reference>
<gene>
    <name evidence="1" type="ORF">NOF55_21095</name>
</gene>